<accession>A0A6A6HHT3</accession>
<feature type="compositionally biased region" description="Basic and acidic residues" evidence="1">
    <location>
        <begin position="67"/>
        <end position="84"/>
    </location>
</feature>
<feature type="compositionally biased region" description="Low complexity" evidence="1">
    <location>
        <begin position="88"/>
        <end position="99"/>
    </location>
</feature>
<dbReference type="Proteomes" id="UP000800092">
    <property type="component" value="Unassembled WGS sequence"/>
</dbReference>
<feature type="region of interest" description="Disordered" evidence="1">
    <location>
        <begin position="27"/>
        <end position="150"/>
    </location>
</feature>
<dbReference type="OrthoDB" id="2537141at2759"/>
<sequence>MDIDQWLEDTSAAEGRSLAARLGIPSFLQRANPEAVSPRPKRKRGRPSRDSSLLEDAVEQQAGPPRGQREALQEASGDDCRSEASGHSASTSVSAITSTGPYKRRSRKRTRKDRYDPKSSKVQKQKQTEPDKQRKSKSRKKVRRSKEKHGVSLVHTFHAKNVPRDRLTVRPWRLAKEILG</sequence>
<evidence type="ECO:0000313" key="3">
    <source>
        <dbReference type="Proteomes" id="UP000800092"/>
    </source>
</evidence>
<feature type="compositionally biased region" description="Basic residues" evidence="1">
    <location>
        <begin position="134"/>
        <end position="147"/>
    </location>
</feature>
<proteinExistence type="predicted"/>
<evidence type="ECO:0000313" key="2">
    <source>
        <dbReference type="EMBL" id="KAF2237093.1"/>
    </source>
</evidence>
<keyword evidence="3" id="KW-1185">Reference proteome</keyword>
<evidence type="ECO:0000256" key="1">
    <source>
        <dbReference type="SAM" id="MobiDB-lite"/>
    </source>
</evidence>
<dbReference type="EMBL" id="ML991782">
    <property type="protein sequence ID" value="KAF2237093.1"/>
    <property type="molecule type" value="Genomic_DNA"/>
</dbReference>
<protein>
    <submittedName>
        <fullName evidence="2">Uncharacterized protein</fullName>
    </submittedName>
</protein>
<reference evidence="2" key="1">
    <citation type="journal article" date="2020" name="Stud. Mycol.">
        <title>101 Dothideomycetes genomes: a test case for predicting lifestyles and emergence of pathogens.</title>
        <authorList>
            <person name="Haridas S."/>
            <person name="Albert R."/>
            <person name="Binder M."/>
            <person name="Bloem J."/>
            <person name="Labutti K."/>
            <person name="Salamov A."/>
            <person name="Andreopoulos B."/>
            <person name="Baker S."/>
            <person name="Barry K."/>
            <person name="Bills G."/>
            <person name="Bluhm B."/>
            <person name="Cannon C."/>
            <person name="Castanera R."/>
            <person name="Culley D."/>
            <person name="Daum C."/>
            <person name="Ezra D."/>
            <person name="Gonzalez J."/>
            <person name="Henrissat B."/>
            <person name="Kuo A."/>
            <person name="Liang C."/>
            <person name="Lipzen A."/>
            <person name="Lutzoni F."/>
            <person name="Magnuson J."/>
            <person name="Mondo S."/>
            <person name="Nolan M."/>
            <person name="Ohm R."/>
            <person name="Pangilinan J."/>
            <person name="Park H.-J."/>
            <person name="Ramirez L."/>
            <person name="Alfaro M."/>
            <person name="Sun H."/>
            <person name="Tritt A."/>
            <person name="Yoshinaga Y."/>
            <person name="Zwiers L.-H."/>
            <person name="Turgeon B."/>
            <person name="Goodwin S."/>
            <person name="Spatafora J."/>
            <person name="Crous P."/>
            <person name="Grigoriev I."/>
        </authorList>
    </citation>
    <scope>NUCLEOTIDE SEQUENCE</scope>
    <source>
        <strain evidence="2">Tuck. ex Michener</strain>
    </source>
</reference>
<dbReference type="AlphaFoldDB" id="A0A6A6HHT3"/>
<feature type="compositionally biased region" description="Basic residues" evidence="1">
    <location>
        <begin position="102"/>
        <end position="112"/>
    </location>
</feature>
<gene>
    <name evidence="2" type="ORF">EV356DRAFT_43657</name>
</gene>
<name>A0A6A6HHT3_VIRVR</name>
<organism evidence="2 3">
    <name type="scientific">Viridothelium virens</name>
    <name type="common">Speckled blister lichen</name>
    <name type="synonym">Trypethelium virens</name>
    <dbReference type="NCBI Taxonomy" id="1048519"/>
    <lineage>
        <taxon>Eukaryota</taxon>
        <taxon>Fungi</taxon>
        <taxon>Dikarya</taxon>
        <taxon>Ascomycota</taxon>
        <taxon>Pezizomycotina</taxon>
        <taxon>Dothideomycetes</taxon>
        <taxon>Dothideomycetes incertae sedis</taxon>
        <taxon>Trypetheliales</taxon>
        <taxon>Trypetheliaceae</taxon>
        <taxon>Viridothelium</taxon>
    </lineage>
</organism>